<organism evidence="1 2">
    <name type="scientific">Smallanthus sonchifolius</name>
    <dbReference type="NCBI Taxonomy" id="185202"/>
    <lineage>
        <taxon>Eukaryota</taxon>
        <taxon>Viridiplantae</taxon>
        <taxon>Streptophyta</taxon>
        <taxon>Embryophyta</taxon>
        <taxon>Tracheophyta</taxon>
        <taxon>Spermatophyta</taxon>
        <taxon>Magnoliopsida</taxon>
        <taxon>eudicotyledons</taxon>
        <taxon>Gunneridae</taxon>
        <taxon>Pentapetalae</taxon>
        <taxon>asterids</taxon>
        <taxon>campanulids</taxon>
        <taxon>Asterales</taxon>
        <taxon>Asteraceae</taxon>
        <taxon>Asteroideae</taxon>
        <taxon>Heliantheae alliance</taxon>
        <taxon>Millerieae</taxon>
        <taxon>Smallanthus</taxon>
    </lineage>
</organism>
<proteinExistence type="predicted"/>
<reference evidence="1 2" key="2">
    <citation type="journal article" date="2022" name="Mol. Ecol. Resour.">
        <title>The genomes of chicory, endive, great burdock and yacon provide insights into Asteraceae paleo-polyploidization history and plant inulin production.</title>
        <authorList>
            <person name="Fan W."/>
            <person name="Wang S."/>
            <person name="Wang H."/>
            <person name="Wang A."/>
            <person name="Jiang F."/>
            <person name="Liu H."/>
            <person name="Zhao H."/>
            <person name="Xu D."/>
            <person name="Zhang Y."/>
        </authorList>
    </citation>
    <scope>NUCLEOTIDE SEQUENCE [LARGE SCALE GENOMIC DNA]</scope>
    <source>
        <strain evidence="2">cv. Yunnan</strain>
        <tissue evidence="1">Leaves</tissue>
    </source>
</reference>
<evidence type="ECO:0000313" key="1">
    <source>
        <dbReference type="EMBL" id="KAI3743518.1"/>
    </source>
</evidence>
<name>A0ACB9DAM6_9ASTR</name>
<reference evidence="2" key="1">
    <citation type="journal article" date="2022" name="Mol. Ecol. Resour.">
        <title>The genomes of chicory, endive, great burdock and yacon provide insights into Asteraceae palaeo-polyploidization history and plant inulin production.</title>
        <authorList>
            <person name="Fan W."/>
            <person name="Wang S."/>
            <person name="Wang H."/>
            <person name="Wang A."/>
            <person name="Jiang F."/>
            <person name="Liu H."/>
            <person name="Zhao H."/>
            <person name="Xu D."/>
            <person name="Zhang Y."/>
        </authorList>
    </citation>
    <scope>NUCLEOTIDE SEQUENCE [LARGE SCALE GENOMIC DNA]</scope>
    <source>
        <strain evidence="2">cv. Yunnan</strain>
    </source>
</reference>
<evidence type="ECO:0000313" key="2">
    <source>
        <dbReference type="Proteomes" id="UP001056120"/>
    </source>
</evidence>
<dbReference type="Proteomes" id="UP001056120">
    <property type="component" value="Linkage Group LG20"/>
</dbReference>
<accession>A0ACB9DAM6</accession>
<gene>
    <name evidence="1" type="ORF">L1987_61228</name>
</gene>
<sequence>MEGLVIAMDHHCGNNLRSSSPLQRLSFLLQIPIQGNRHHHTYQNVVHHCGTSTTNTLLRSKRPDPVIRGKRPDREREWGAAVDWWLSKIRRWLVKTPQD</sequence>
<protein>
    <submittedName>
        <fullName evidence="1">Uncharacterized protein</fullName>
    </submittedName>
</protein>
<comment type="caution">
    <text evidence="1">The sequence shown here is derived from an EMBL/GenBank/DDBJ whole genome shotgun (WGS) entry which is preliminary data.</text>
</comment>
<keyword evidence="2" id="KW-1185">Reference proteome</keyword>
<dbReference type="EMBL" id="CM042037">
    <property type="protein sequence ID" value="KAI3743518.1"/>
    <property type="molecule type" value="Genomic_DNA"/>
</dbReference>